<evidence type="ECO:0000313" key="2">
    <source>
        <dbReference type="Proteomes" id="UP000268233"/>
    </source>
</evidence>
<comment type="caution">
    <text evidence="1">The sequence shown here is derived from an EMBL/GenBank/DDBJ whole genome shotgun (WGS) entry which is preliminary data.</text>
</comment>
<reference evidence="1 2" key="1">
    <citation type="submission" date="2018-10" db="EMBL/GenBank/DDBJ databases">
        <title>Genomic Encyclopedia of Archaeal and Bacterial Type Strains, Phase II (KMG-II): from individual species to whole genera.</title>
        <authorList>
            <person name="Goeker M."/>
        </authorList>
    </citation>
    <scope>NUCLEOTIDE SEQUENCE [LARGE SCALE GENOMIC DNA]</scope>
    <source>
        <strain evidence="1 2">DSM 11927</strain>
    </source>
</reference>
<protein>
    <submittedName>
        <fullName evidence="1">Uncharacterized protein</fullName>
    </submittedName>
</protein>
<dbReference type="EMBL" id="RBWW01000002">
    <property type="protein sequence ID" value="RKS78256.1"/>
    <property type="molecule type" value="Genomic_DNA"/>
</dbReference>
<accession>A0A495QW65</accession>
<name>A0A495QW65_9EURY</name>
<organism evidence="1 2">
    <name type="scientific">Haloarcula quadrata</name>
    <dbReference type="NCBI Taxonomy" id="182779"/>
    <lineage>
        <taxon>Archaea</taxon>
        <taxon>Methanobacteriati</taxon>
        <taxon>Methanobacteriota</taxon>
        <taxon>Stenosarchaea group</taxon>
        <taxon>Halobacteria</taxon>
        <taxon>Halobacteriales</taxon>
        <taxon>Haloarculaceae</taxon>
        <taxon>Haloarcula</taxon>
    </lineage>
</organism>
<proteinExistence type="predicted"/>
<gene>
    <name evidence="1" type="ORF">BDK61_3913</name>
</gene>
<dbReference type="AlphaFoldDB" id="A0A495QW65"/>
<dbReference type="Proteomes" id="UP000268233">
    <property type="component" value="Unassembled WGS sequence"/>
</dbReference>
<sequence>MQSLWKRGLCFLSPSFSVSQVVYIELHPSRKYRFEMFEQQVKRCLDWRQHPPPVRTPGAFRFEDDTVADIIGNDSRHRTTPVNPGVIRIYNSGSRLPVENLVFSRPRAAVFVETLVTAFVVEKDFIKRGDSVSGTVYMIDAPHGVFSHGTRGVPES</sequence>
<keyword evidence="2" id="KW-1185">Reference proteome</keyword>
<evidence type="ECO:0000313" key="1">
    <source>
        <dbReference type="EMBL" id="RKS78256.1"/>
    </source>
</evidence>